<evidence type="ECO:0000313" key="4">
    <source>
        <dbReference type="Proteomes" id="UP000199040"/>
    </source>
</evidence>
<dbReference type="STRING" id="442341.SAMN04487959_10637"/>
<accession>A0A1I3B9K8</accession>
<evidence type="ECO:0000256" key="2">
    <source>
        <dbReference type="SAM" id="Phobius"/>
    </source>
</evidence>
<protein>
    <submittedName>
        <fullName evidence="3">Uncharacterized protein</fullName>
    </submittedName>
</protein>
<keyword evidence="2" id="KW-1133">Transmembrane helix</keyword>
<keyword evidence="4" id="KW-1185">Reference proteome</keyword>
<feature type="compositionally biased region" description="Low complexity" evidence="1">
    <location>
        <begin position="88"/>
        <end position="106"/>
    </location>
</feature>
<name>A0A1I3B9K8_9GAMM</name>
<evidence type="ECO:0000313" key="3">
    <source>
        <dbReference type="EMBL" id="SFH58381.1"/>
    </source>
</evidence>
<feature type="compositionally biased region" description="Basic and acidic residues" evidence="1">
    <location>
        <begin position="109"/>
        <end position="121"/>
    </location>
</feature>
<dbReference type="Proteomes" id="UP000199040">
    <property type="component" value="Unassembled WGS sequence"/>
</dbReference>
<gene>
    <name evidence="3" type="ORF">SAMN04487959_10637</name>
</gene>
<feature type="region of interest" description="Disordered" evidence="1">
    <location>
        <begin position="78"/>
        <end position="129"/>
    </location>
</feature>
<organism evidence="3 4">
    <name type="scientific">Modicisalibacter xianhensis</name>
    <dbReference type="NCBI Taxonomy" id="442341"/>
    <lineage>
        <taxon>Bacteria</taxon>
        <taxon>Pseudomonadati</taxon>
        <taxon>Pseudomonadota</taxon>
        <taxon>Gammaproteobacteria</taxon>
        <taxon>Oceanospirillales</taxon>
        <taxon>Halomonadaceae</taxon>
        <taxon>Modicisalibacter</taxon>
    </lineage>
</organism>
<feature type="transmembrane region" description="Helical" evidence="2">
    <location>
        <begin position="30"/>
        <end position="52"/>
    </location>
</feature>
<keyword evidence="2" id="KW-0472">Membrane</keyword>
<dbReference type="AlphaFoldDB" id="A0A1I3B9K8"/>
<proteinExistence type="predicted"/>
<dbReference type="RefSeq" id="WP_092845595.1">
    <property type="nucleotide sequence ID" value="NZ_FOPY01000006.1"/>
</dbReference>
<evidence type="ECO:0000256" key="1">
    <source>
        <dbReference type="SAM" id="MobiDB-lite"/>
    </source>
</evidence>
<keyword evidence="2" id="KW-0812">Transmembrane</keyword>
<dbReference type="EMBL" id="FOPY01000006">
    <property type="protein sequence ID" value="SFH58381.1"/>
    <property type="molecule type" value="Genomic_DNA"/>
</dbReference>
<sequence>MVRVTKIVAVGLAGIGVVELALRGTDAALYAWYLLFVLWVVVLLIRFALAAVDAYKTVFSKGPDGEMTFPEFEKKMASFGRGSGRGENGPNSTTTSGTGSQDGTGDPFDDFRVNPILREDDPFGEFFDS</sequence>
<reference evidence="3 4" key="1">
    <citation type="submission" date="2016-10" db="EMBL/GenBank/DDBJ databases">
        <authorList>
            <person name="de Groot N.N."/>
        </authorList>
    </citation>
    <scope>NUCLEOTIDE SEQUENCE [LARGE SCALE GENOMIC DNA]</scope>
    <source>
        <strain evidence="3 4">CGMCC 1.6848</strain>
    </source>
</reference>